<dbReference type="Proteomes" id="UP000600547">
    <property type="component" value="Unassembled WGS sequence"/>
</dbReference>
<dbReference type="AlphaFoldDB" id="A0A8H9L7S1"/>
<evidence type="ECO:0000313" key="2">
    <source>
        <dbReference type="EMBL" id="GGM57161.1"/>
    </source>
</evidence>
<sequence>MVSSAITVHDDLEDAHMPGPAGSPNTLNSTRISLPPGTFFAKSTPLLDRQRLSTTADLPADWLAGGSDPATLLTRIAPTRRDMVRLHRAHELVGALFGSDRRRVWLVTPLPDREETPLEYLTVHGPAGWNELLRGLLGAMQGGSYASEADRNWATERLAVHRLVIRRSQPT</sequence>
<evidence type="ECO:0000313" key="3">
    <source>
        <dbReference type="Proteomes" id="UP000600547"/>
    </source>
</evidence>
<protein>
    <submittedName>
        <fullName evidence="2">Uncharacterized protein</fullName>
    </submittedName>
</protein>
<comment type="caution">
    <text evidence="2">The sequence shown here is derived from an EMBL/GenBank/DDBJ whole genome shotgun (WGS) entry which is preliminary data.</text>
</comment>
<dbReference type="EMBL" id="BMQG01000021">
    <property type="protein sequence ID" value="GGM57161.1"/>
    <property type="molecule type" value="Genomic_DNA"/>
</dbReference>
<evidence type="ECO:0000256" key="1">
    <source>
        <dbReference type="SAM" id="MobiDB-lite"/>
    </source>
</evidence>
<proteinExistence type="predicted"/>
<name>A0A8H9L7S1_9DEIO</name>
<gene>
    <name evidence="2" type="ORF">GCM10008956_36050</name>
</gene>
<feature type="region of interest" description="Disordered" evidence="1">
    <location>
        <begin position="9"/>
        <end position="30"/>
    </location>
</feature>
<accession>A0A8H9L7S1</accession>
<organism evidence="2 3">
    <name type="scientific">Deinococcus arenae</name>
    <dbReference type="NCBI Taxonomy" id="1452751"/>
    <lineage>
        <taxon>Bacteria</taxon>
        <taxon>Thermotogati</taxon>
        <taxon>Deinococcota</taxon>
        <taxon>Deinococci</taxon>
        <taxon>Deinococcales</taxon>
        <taxon>Deinococcaceae</taxon>
        <taxon>Deinococcus</taxon>
    </lineage>
</organism>
<keyword evidence="3" id="KW-1185">Reference proteome</keyword>
<reference evidence="3" key="1">
    <citation type="journal article" date="2019" name="Int. J. Syst. Evol. Microbiol.">
        <title>The Global Catalogue of Microorganisms (GCM) 10K type strain sequencing project: providing services to taxonomists for standard genome sequencing and annotation.</title>
        <authorList>
            <consortium name="The Broad Institute Genomics Platform"/>
            <consortium name="The Broad Institute Genome Sequencing Center for Infectious Disease"/>
            <person name="Wu L."/>
            <person name="Ma J."/>
        </authorList>
    </citation>
    <scope>NUCLEOTIDE SEQUENCE [LARGE SCALE GENOMIC DNA]</scope>
    <source>
        <strain evidence="3">JCM 31047</strain>
    </source>
</reference>